<dbReference type="SUPFAM" id="SSF54427">
    <property type="entry name" value="NTF2-like"/>
    <property type="match status" value="2"/>
</dbReference>
<evidence type="ECO:0000259" key="1">
    <source>
        <dbReference type="Pfam" id="PF12680"/>
    </source>
</evidence>
<name>A0A6J7JQ51_9ZZZZ</name>
<reference evidence="3" key="1">
    <citation type="submission" date="2020-05" db="EMBL/GenBank/DDBJ databases">
        <authorList>
            <person name="Chiriac C."/>
            <person name="Salcher M."/>
            <person name="Ghai R."/>
            <person name="Kavagutti S V."/>
        </authorList>
    </citation>
    <scope>NUCLEOTIDE SEQUENCE</scope>
</reference>
<sequence>MTTFPREEIEAAFAEFRRRGVETHDWAGWADMFTEDALYEEHNLGVFRGREAIKSWIVECMADYPTMTLWIEWYAIEGNRVSFYIWNNLPDPTGTGRRFGFPNTTFLEYAGNGLFSFEGDYYNPADAGRVFMEWLGAGGNRETPQDRSLKGIEGWSPAVPEGEYSREEIEREFEIYRQRGVTAVATGDWNQWADQFTEDAQYREHHYGYFNGQQEIRDWINGVMQPFPTMEFPVSYKVIDGNRVSALIPNILPAPDGDDGYYGFDVNSILHYAGNGKWSYEEDVYSPAEAGAVVKRWLAAGGVIPS</sequence>
<evidence type="ECO:0000313" key="2">
    <source>
        <dbReference type="EMBL" id="CAB4322527.1"/>
    </source>
</evidence>
<evidence type="ECO:0000313" key="3">
    <source>
        <dbReference type="EMBL" id="CAB4944997.1"/>
    </source>
</evidence>
<dbReference type="InterPro" id="IPR037401">
    <property type="entry name" value="SnoaL-like"/>
</dbReference>
<feature type="domain" description="SnoaL-like" evidence="1">
    <location>
        <begin position="180"/>
        <end position="247"/>
    </location>
</feature>
<dbReference type="Gene3D" id="3.10.450.50">
    <property type="match status" value="2"/>
</dbReference>
<organism evidence="3">
    <name type="scientific">freshwater metagenome</name>
    <dbReference type="NCBI Taxonomy" id="449393"/>
    <lineage>
        <taxon>unclassified sequences</taxon>
        <taxon>metagenomes</taxon>
        <taxon>ecological metagenomes</taxon>
    </lineage>
</organism>
<accession>A0A6J7JQ51</accession>
<dbReference type="Pfam" id="PF12680">
    <property type="entry name" value="SnoaL_2"/>
    <property type="match status" value="2"/>
</dbReference>
<protein>
    <submittedName>
        <fullName evidence="3">Unannotated protein</fullName>
    </submittedName>
</protein>
<dbReference type="AlphaFoldDB" id="A0A6J7JQ51"/>
<dbReference type="EMBL" id="CAFBNC010000085">
    <property type="protein sequence ID" value="CAB4944997.1"/>
    <property type="molecule type" value="Genomic_DNA"/>
</dbReference>
<dbReference type="EMBL" id="CAEMXZ010000006">
    <property type="protein sequence ID" value="CAB4322527.1"/>
    <property type="molecule type" value="Genomic_DNA"/>
</dbReference>
<proteinExistence type="predicted"/>
<dbReference type="InterPro" id="IPR032710">
    <property type="entry name" value="NTF2-like_dom_sf"/>
</dbReference>
<gene>
    <name evidence="2" type="ORF">UFOPK1392_00262</name>
    <name evidence="3" type="ORF">UFOPK3733_01526</name>
</gene>
<feature type="domain" description="SnoaL-like" evidence="1">
    <location>
        <begin position="20"/>
        <end position="109"/>
    </location>
</feature>